<dbReference type="InterPro" id="IPR036097">
    <property type="entry name" value="HisK_dim/P_sf"/>
</dbReference>
<dbReference type="PANTHER" id="PTHR43047:SF72">
    <property type="entry name" value="OSMOSENSING HISTIDINE PROTEIN KINASE SLN1"/>
    <property type="match status" value="1"/>
</dbReference>
<dbReference type="FunFam" id="1.10.287.130:FF:000001">
    <property type="entry name" value="Two-component sensor histidine kinase"/>
    <property type="match status" value="1"/>
</dbReference>
<reference evidence="14" key="1">
    <citation type="submission" date="2021-04" db="EMBL/GenBank/DDBJ databases">
        <authorList>
            <person name="Zhang D.-C."/>
        </authorList>
    </citation>
    <scope>NUCLEOTIDE SEQUENCE</scope>
    <source>
        <strain evidence="14">CGMCC 1.15697</strain>
    </source>
</reference>
<dbReference type="EC" id="2.7.13.3" evidence="3"/>
<dbReference type="FunFam" id="3.30.565.10:FF:000006">
    <property type="entry name" value="Sensor histidine kinase WalK"/>
    <property type="match status" value="1"/>
</dbReference>
<dbReference type="EMBL" id="JAGMWN010000002">
    <property type="protein sequence ID" value="MBP5856564.1"/>
    <property type="molecule type" value="Genomic_DNA"/>
</dbReference>
<feature type="transmembrane region" description="Helical" evidence="10">
    <location>
        <begin position="93"/>
        <end position="111"/>
    </location>
</feature>
<keyword evidence="6" id="KW-0418">Kinase</keyword>
<dbReference type="Gene3D" id="1.10.287.130">
    <property type="match status" value="1"/>
</dbReference>
<dbReference type="InterPro" id="IPR003660">
    <property type="entry name" value="HAMP_dom"/>
</dbReference>
<dbReference type="GO" id="GO:0005886">
    <property type="term" value="C:plasma membrane"/>
    <property type="evidence" value="ECO:0007669"/>
    <property type="project" value="TreeGrafter"/>
</dbReference>
<dbReference type="Pfam" id="PF00512">
    <property type="entry name" value="HisKA"/>
    <property type="match status" value="1"/>
</dbReference>
<feature type="transmembrane region" description="Helical" evidence="10">
    <location>
        <begin position="34"/>
        <end position="58"/>
    </location>
</feature>
<dbReference type="PROSITE" id="PS50885">
    <property type="entry name" value="HAMP"/>
    <property type="match status" value="1"/>
</dbReference>
<dbReference type="NCBIfam" id="TIGR00229">
    <property type="entry name" value="sensory_box"/>
    <property type="match status" value="1"/>
</dbReference>
<dbReference type="PRINTS" id="PR00344">
    <property type="entry name" value="BCTRLSENSOR"/>
</dbReference>
<dbReference type="SUPFAM" id="SSF55785">
    <property type="entry name" value="PYP-like sensor domain (PAS domain)"/>
    <property type="match status" value="1"/>
</dbReference>
<dbReference type="CDD" id="cd16922">
    <property type="entry name" value="HATPase_EvgS-ArcB-TorS-like"/>
    <property type="match status" value="1"/>
</dbReference>
<dbReference type="PROSITE" id="PS50112">
    <property type="entry name" value="PAS"/>
    <property type="match status" value="1"/>
</dbReference>
<dbReference type="InterPro" id="IPR035965">
    <property type="entry name" value="PAS-like_dom_sf"/>
</dbReference>
<feature type="region of interest" description="Disordered" evidence="9">
    <location>
        <begin position="1033"/>
        <end position="1066"/>
    </location>
</feature>
<comment type="catalytic activity">
    <reaction evidence="1">
        <text>ATP + protein L-histidine = ADP + protein N-phospho-L-histidine.</text>
        <dbReference type="EC" id="2.7.13.3"/>
    </reaction>
</comment>
<dbReference type="SMART" id="SM00387">
    <property type="entry name" value="HATPase_c"/>
    <property type="match status" value="1"/>
</dbReference>
<evidence type="ECO:0000256" key="7">
    <source>
        <dbReference type="ARBA" id="ARBA00023012"/>
    </source>
</evidence>
<evidence type="ECO:0000259" key="11">
    <source>
        <dbReference type="PROSITE" id="PS50109"/>
    </source>
</evidence>
<dbReference type="SUPFAM" id="SSF55874">
    <property type="entry name" value="ATPase domain of HSP90 chaperone/DNA topoisomerase II/histidine kinase"/>
    <property type="match status" value="1"/>
</dbReference>
<evidence type="ECO:0000256" key="3">
    <source>
        <dbReference type="ARBA" id="ARBA00012438"/>
    </source>
</evidence>
<dbReference type="AlphaFoldDB" id="A0A8J7V388"/>
<dbReference type="GO" id="GO:0000155">
    <property type="term" value="F:phosphorelay sensor kinase activity"/>
    <property type="evidence" value="ECO:0007669"/>
    <property type="project" value="InterPro"/>
</dbReference>
<evidence type="ECO:0000313" key="15">
    <source>
        <dbReference type="Proteomes" id="UP000672602"/>
    </source>
</evidence>
<dbReference type="RefSeq" id="WP_210681131.1">
    <property type="nucleotide sequence ID" value="NZ_JAGMWN010000002.1"/>
</dbReference>
<dbReference type="InterPro" id="IPR013656">
    <property type="entry name" value="PAS_4"/>
</dbReference>
<evidence type="ECO:0000256" key="5">
    <source>
        <dbReference type="ARBA" id="ARBA00022679"/>
    </source>
</evidence>
<evidence type="ECO:0000256" key="2">
    <source>
        <dbReference type="ARBA" id="ARBA00004370"/>
    </source>
</evidence>
<gene>
    <name evidence="14" type="ORF">KAJ83_06065</name>
</gene>
<dbReference type="SMART" id="SM00388">
    <property type="entry name" value="HisKA"/>
    <property type="match status" value="1"/>
</dbReference>
<dbReference type="Gene3D" id="6.10.340.10">
    <property type="match status" value="1"/>
</dbReference>
<dbReference type="InterPro" id="IPR003594">
    <property type="entry name" value="HATPase_dom"/>
</dbReference>
<feature type="domain" description="Histidine kinase" evidence="11">
    <location>
        <begin position="558"/>
        <end position="777"/>
    </location>
</feature>
<evidence type="ECO:0000313" key="14">
    <source>
        <dbReference type="EMBL" id="MBP5856564.1"/>
    </source>
</evidence>
<dbReference type="PANTHER" id="PTHR43047">
    <property type="entry name" value="TWO-COMPONENT HISTIDINE PROTEIN KINASE"/>
    <property type="match status" value="1"/>
</dbReference>
<evidence type="ECO:0000256" key="1">
    <source>
        <dbReference type="ARBA" id="ARBA00000085"/>
    </source>
</evidence>
<dbReference type="InterPro" id="IPR005467">
    <property type="entry name" value="His_kinase_dom"/>
</dbReference>
<comment type="caution">
    <text evidence="14">The sequence shown here is derived from an EMBL/GenBank/DDBJ whole genome shotgun (WGS) entry which is preliminary data.</text>
</comment>
<sequence>MVTTAVLAAISFLGNNLTIPLSYGVELIFGSFAVMLAILFVGPFAALIVAGIGGIATIGLWSHPFAMAILVAEALVVAFLYRRGLRNLVLADLAYWGIVGIPLILLCHRVMLDSGWDATVLIAFKGTVNGAFNALLAILVTGIVGLFPPARKRLRLAPPELTHIVFALTLMAMLVSGAVPLIDTGAGIQNLEESHLSERLHDQARQLDRAIPDEGPTTSNGLQAGLQALLDRAGLSEWESAAFIGPGGRILAQTGQVASVRSNGHLTPVLSDMAIWMPQAEETAVNRWMEGRYQVTRLISGTPGVSVLVIEHAAEPVVRAFRAERSDMIFFVADLFAIGLLVAWGTSRLITGPLVRLETAAATLNTKIARGEKPGLPESSIAEYRSLTRTIEDMAGRLAESFQEVTAARTDLERQVRDRTAELGRFKSTLDQTRDCVFMFDAAHLRFFYVNEGAVLHIGYDRDALIGMNAHAIDPGMSRAGFEALVTPLIRGEQPWLLFETHHRHRQGRLIPVEVFLQYVRDDGAGSAAGAEGRFVAIVRDLSERRRVERMQSEFISTVSHELRTPVAALVGALKLLESGALKDKPAKADHLVRLANRNGERLHALVNDLLDLEKLTAGKMRFAFQVHALDALLSQAVESAQTLGAERGITIETENTVPGIRLLVDAGRFDQVLGNLLSNAVKFSPPEGRVLITARETGHMIRISVSDQGAGIPEAFHTRIFEKFAQADSSNRRRTSGTGLGLAISRDIVERMGGGIGFQTEEDVGSTFFFDLPIWGTAVTDVPLAAPDGPARGPILLVAEESGHAARITQELDAAEQETIWVTSAVDALAELLRNPDIRAMVLDIDVPDANWPDLLAIFGEHRTARAPDLIPFALDPERPDSLMLIPEPWLRCIADPPRPEDLGAILRHVPVDETAAPVRTLMVSATPETNDAWPERLRALGPVETKTSIDAAEKELAGEEPVDGPFDIVVTPLSVGNENALALLDRLRASPPRIGCFLAVGKRDEATIRETMRGRLMTGGHDVSALVAALAGERSNERTPDRQRAHEPDREADRSGEREKGISR</sequence>
<evidence type="ECO:0000259" key="12">
    <source>
        <dbReference type="PROSITE" id="PS50112"/>
    </source>
</evidence>
<dbReference type="InterPro" id="IPR000014">
    <property type="entry name" value="PAS"/>
</dbReference>
<keyword evidence="4" id="KW-0597">Phosphoprotein</keyword>
<keyword evidence="7" id="KW-0902">Two-component regulatory system</keyword>
<evidence type="ECO:0000259" key="13">
    <source>
        <dbReference type="PROSITE" id="PS50885"/>
    </source>
</evidence>
<evidence type="ECO:0000256" key="4">
    <source>
        <dbReference type="ARBA" id="ARBA00022553"/>
    </source>
</evidence>
<feature type="compositionally biased region" description="Basic and acidic residues" evidence="9">
    <location>
        <begin position="1036"/>
        <end position="1066"/>
    </location>
</feature>
<dbReference type="Proteomes" id="UP000672602">
    <property type="component" value="Unassembled WGS sequence"/>
</dbReference>
<keyword evidence="5" id="KW-0808">Transferase</keyword>
<dbReference type="CDD" id="cd00082">
    <property type="entry name" value="HisKA"/>
    <property type="match status" value="1"/>
</dbReference>
<organism evidence="14 15">
    <name type="scientific">Marivibrio halodurans</name>
    <dbReference type="NCBI Taxonomy" id="2039722"/>
    <lineage>
        <taxon>Bacteria</taxon>
        <taxon>Pseudomonadati</taxon>
        <taxon>Pseudomonadota</taxon>
        <taxon>Alphaproteobacteria</taxon>
        <taxon>Rhodospirillales</taxon>
        <taxon>Rhodospirillaceae</taxon>
        <taxon>Marivibrio</taxon>
    </lineage>
</organism>
<dbReference type="InterPro" id="IPR036890">
    <property type="entry name" value="HATPase_C_sf"/>
</dbReference>
<feature type="domain" description="HAMP" evidence="13">
    <location>
        <begin position="348"/>
        <end position="403"/>
    </location>
</feature>
<evidence type="ECO:0000256" key="10">
    <source>
        <dbReference type="SAM" id="Phobius"/>
    </source>
</evidence>
<protein>
    <recommendedName>
        <fullName evidence="3">histidine kinase</fullName>
        <ecNumber evidence="3">2.7.13.3</ecNumber>
    </recommendedName>
</protein>
<evidence type="ECO:0000256" key="6">
    <source>
        <dbReference type="ARBA" id="ARBA00022777"/>
    </source>
</evidence>
<feature type="transmembrane region" description="Helical" evidence="10">
    <location>
        <begin position="65"/>
        <end position="81"/>
    </location>
</feature>
<dbReference type="CDD" id="cd00130">
    <property type="entry name" value="PAS"/>
    <property type="match status" value="1"/>
</dbReference>
<feature type="domain" description="PAS" evidence="12">
    <location>
        <begin position="422"/>
        <end position="469"/>
    </location>
</feature>
<evidence type="ECO:0000256" key="9">
    <source>
        <dbReference type="SAM" id="MobiDB-lite"/>
    </source>
</evidence>
<evidence type="ECO:0000256" key="8">
    <source>
        <dbReference type="ARBA" id="ARBA00023136"/>
    </source>
</evidence>
<feature type="transmembrane region" description="Helical" evidence="10">
    <location>
        <begin position="131"/>
        <end position="149"/>
    </location>
</feature>
<name>A0A8J7V388_9PROT</name>
<dbReference type="Gene3D" id="3.30.565.10">
    <property type="entry name" value="Histidine kinase-like ATPase, C-terminal domain"/>
    <property type="match status" value="1"/>
</dbReference>
<keyword evidence="10" id="KW-1133">Transmembrane helix</keyword>
<dbReference type="Pfam" id="PF02518">
    <property type="entry name" value="HATPase_c"/>
    <property type="match status" value="1"/>
</dbReference>
<dbReference type="GO" id="GO:0009927">
    <property type="term" value="F:histidine phosphotransfer kinase activity"/>
    <property type="evidence" value="ECO:0007669"/>
    <property type="project" value="TreeGrafter"/>
</dbReference>
<keyword evidence="10" id="KW-0812">Transmembrane</keyword>
<dbReference type="InterPro" id="IPR003661">
    <property type="entry name" value="HisK_dim/P_dom"/>
</dbReference>
<dbReference type="Gene3D" id="3.30.450.20">
    <property type="entry name" value="PAS domain"/>
    <property type="match status" value="1"/>
</dbReference>
<comment type="subcellular location">
    <subcellularLocation>
        <location evidence="2">Membrane</location>
    </subcellularLocation>
</comment>
<dbReference type="InterPro" id="IPR004358">
    <property type="entry name" value="Sig_transdc_His_kin-like_C"/>
</dbReference>
<dbReference type="Pfam" id="PF08448">
    <property type="entry name" value="PAS_4"/>
    <property type="match status" value="1"/>
</dbReference>
<feature type="transmembrane region" description="Helical" evidence="10">
    <location>
        <begin position="161"/>
        <end position="182"/>
    </location>
</feature>
<keyword evidence="8 10" id="KW-0472">Membrane</keyword>
<keyword evidence="15" id="KW-1185">Reference proteome</keyword>
<accession>A0A8J7V388</accession>
<proteinExistence type="predicted"/>
<dbReference type="SUPFAM" id="SSF47384">
    <property type="entry name" value="Homodimeric domain of signal transducing histidine kinase"/>
    <property type="match status" value="1"/>
</dbReference>
<dbReference type="PROSITE" id="PS50109">
    <property type="entry name" value="HIS_KIN"/>
    <property type="match status" value="1"/>
</dbReference>